<dbReference type="PROSITE" id="PS00028">
    <property type="entry name" value="ZINC_FINGER_C2H2_1"/>
    <property type="match status" value="2"/>
</dbReference>
<accession>A0A5C5FYQ9</accession>
<dbReference type="SUPFAM" id="SSF57667">
    <property type="entry name" value="beta-beta-alpha zinc fingers"/>
    <property type="match status" value="1"/>
</dbReference>
<feature type="compositionally biased region" description="Low complexity" evidence="2">
    <location>
        <begin position="156"/>
        <end position="167"/>
    </location>
</feature>
<reference evidence="4 5" key="1">
    <citation type="submission" date="2019-03" db="EMBL/GenBank/DDBJ databases">
        <title>Rhodosporidium diobovatum UCD-FST 08-225 genome sequencing, assembly, and annotation.</title>
        <authorList>
            <person name="Fakankun I.U."/>
            <person name="Fristensky B."/>
            <person name="Levin D.B."/>
        </authorList>
    </citation>
    <scope>NUCLEOTIDE SEQUENCE [LARGE SCALE GENOMIC DNA]</scope>
    <source>
        <strain evidence="4 5">UCD-FST 08-225</strain>
    </source>
</reference>
<feature type="compositionally biased region" description="Acidic residues" evidence="2">
    <location>
        <begin position="411"/>
        <end position="423"/>
    </location>
</feature>
<dbReference type="OrthoDB" id="8117402at2759"/>
<feature type="region of interest" description="Disordered" evidence="2">
    <location>
        <begin position="147"/>
        <end position="167"/>
    </location>
</feature>
<organism evidence="4 5">
    <name type="scientific">Rhodotorula diobovata</name>
    <dbReference type="NCBI Taxonomy" id="5288"/>
    <lineage>
        <taxon>Eukaryota</taxon>
        <taxon>Fungi</taxon>
        <taxon>Dikarya</taxon>
        <taxon>Basidiomycota</taxon>
        <taxon>Pucciniomycotina</taxon>
        <taxon>Microbotryomycetes</taxon>
        <taxon>Sporidiobolales</taxon>
        <taxon>Sporidiobolaceae</taxon>
        <taxon>Rhodotorula</taxon>
    </lineage>
</organism>
<dbReference type="PROSITE" id="PS50157">
    <property type="entry name" value="ZINC_FINGER_C2H2_2"/>
    <property type="match status" value="2"/>
</dbReference>
<feature type="region of interest" description="Disordered" evidence="2">
    <location>
        <begin position="320"/>
        <end position="339"/>
    </location>
</feature>
<feature type="region of interest" description="Disordered" evidence="2">
    <location>
        <begin position="1"/>
        <end position="33"/>
    </location>
</feature>
<keyword evidence="1" id="KW-0479">Metal-binding</keyword>
<dbReference type="Gene3D" id="3.30.160.60">
    <property type="entry name" value="Classic Zinc Finger"/>
    <property type="match status" value="2"/>
</dbReference>
<dbReference type="AlphaFoldDB" id="A0A5C5FYQ9"/>
<dbReference type="STRING" id="5288.A0A5C5FYQ9"/>
<keyword evidence="1" id="KW-0862">Zinc</keyword>
<evidence type="ECO:0000256" key="2">
    <source>
        <dbReference type="SAM" id="MobiDB-lite"/>
    </source>
</evidence>
<keyword evidence="5" id="KW-1185">Reference proteome</keyword>
<sequence>MESKPILDLAPSSQHPSVLPTSSPNGSPSHSVDTCSVVAIDHDHAAMFAFAPPAPASSSQVPAAQQQQQFFGAAAQLPFDLPSPAASSYGHGQYHVEQTPSPYQQHAYVPHQQPQGQVFPPAQQGAASAGFTAGQFAAVVSDPTSLLVPQHHGQHHAQQQQQQQQHGGYMPVQFTAINGATYAVAVPVSAPAPAAIETPHGTYYFVPNPAASSSSSAPAPASVSSSMPAAPVAPPAAAVVSPAPAPAIAASPDQTPAPQQPPAKQPHRKSRSPLPVQTPIVVPAASPDQEPSFVLPTGATVPASALPVAMGTQQKIRLPVGQGKKGSTKRRPAKKEQVRRFTCPHPGCGRAFARNFNMASHYKSHLGVREFQCPMCPKMFSRRHDRARHCAAVHDEQVDREGHALPGAGDDNGDDDDDDEFELDIGVAGASGSG</sequence>
<evidence type="ECO:0000256" key="1">
    <source>
        <dbReference type="PROSITE-ProRule" id="PRU00042"/>
    </source>
</evidence>
<dbReference type="Proteomes" id="UP000311382">
    <property type="component" value="Unassembled WGS sequence"/>
</dbReference>
<proteinExistence type="predicted"/>
<dbReference type="GO" id="GO:0008270">
    <property type="term" value="F:zinc ion binding"/>
    <property type="evidence" value="ECO:0007669"/>
    <property type="project" value="UniProtKB-KW"/>
</dbReference>
<dbReference type="InterPro" id="IPR013087">
    <property type="entry name" value="Znf_C2H2_type"/>
</dbReference>
<feature type="domain" description="C2H2-type" evidence="3">
    <location>
        <begin position="371"/>
        <end position="399"/>
    </location>
</feature>
<evidence type="ECO:0000313" key="5">
    <source>
        <dbReference type="Proteomes" id="UP000311382"/>
    </source>
</evidence>
<feature type="region of interest" description="Disordered" evidence="2">
    <location>
        <begin position="395"/>
        <end position="434"/>
    </location>
</feature>
<dbReference type="SMART" id="SM00355">
    <property type="entry name" value="ZnF_C2H2"/>
    <property type="match status" value="2"/>
</dbReference>
<keyword evidence="1" id="KW-0863">Zinc-finger</keyword>
<feature type="domain" description="C2H2-type" evidence="3">
    <location>
        <begin position="341"/>
        <end position="370"/>
    </location>
</feature>
<name>A0A5C5FYQ9_9BASI</name>
<evidence type="ECO:0000259" key="3">
    <source>
        <dbReference type="PROSITE" id="PS50157"/>
    </source>
</evidence>
<feature type="compositionally biased region" description="Polar residues" evidence="2">
    <location>
        <begin position="11"/>
        <end position="33"/>
    </location>
</feature>
<dbReference type="EMBL" id="SOZI01000046">
    <property type="protein sequence ID" value="TNY21322.1"/>
    <property type="molecule type" value="Genomic_DNA"/>
</dbReference>
<feature type="region of interest" description="Disordered" evidence="2">
    <location>
        <begin position="246"/>
        <end position="274"/>
    </location>
</feature>
<dbReference type="InterPro" id="IPR036236">
    <property type="entry name" value="Znf_C2H2_sf"/>
</dbReference>
<protein>
    <recommendedName>
        <fullName evidence="3">C2H2-type domain-containing protein</fullName>
    </recommendedName>
</protein>
<comment type="caution">
    <text evidence="4">The sequence shown here is derived from an EMBL/GenBank/DDBJ whole genome shotgun (WGS) entry which is preliminary data.</text>
</comment>
<evidence type="ECO:0000313" key="4">
    <source>
        <dbReference type="EMBL" id="TNY21322.1"/>
    </source>
</evidence>
<dbReference type="Pfam" id="PF00096">
    <property type="entry name" value="zf-C2H2"/>
    <property type="match status" value="2"/>
</dbReference>
<gene>
    <name evidence="4" type="ORF">DMC30DRAFT_395271</name>
</gene>
<feature type="region of interest" description="Disordered" evidence="2">
    <location>
        <begin position="210"/>
        <end position="231"/>
    </location>
</feature>
<feature type="compositionally biased region" description="Low complexity" evidence="2">
    <location>
        <begin position="246"/>
        <end position="257"/>
    </location>
</feature>